<dbReference type="GO" id="GO:0004190">
    <property type="term" value="F:aspartic-type endopeptidase activity"/>
    <property type="evidence" value="ECO:0007669"/>
    <property type="project" value="UniProtKB-KW"/>
</dbReference>
<evidence type="ECO:0000256" key="1">
    <source>
        <dbReference type="ARBA" id="ARBA00007782"/>
    </source>
</evidence>
<evidence type="ECO:0000256" key="6">
    <source>
        <dbReference type="SAM" id="MobiDB-lite"/>
    </source>
</evidence>
<dbReference type="GO" id="GO:0051301">
    <property type="term" value="P:cell division"/>
    <property type="evidence" value="ECO:0007669"/>
    <property type="project" value="UniProtKB-UniRule"/>
</dbReference>
<evidence type="ECO:0000256" key="3">
    <source>
        <dbReference type="ARBA" id="ARBA00022750"/>
    </source>
</evidence>
<dbReference type="Pfam" id="PF07727">
    <property type="entry name" value="RVT_2"/>
    <property type="match status" value="1"/>
</dbReference>
<dbReference type="InterPro" id="IPR054722">
    <property type="entry name" value="PolX-like_BBD"/>
</dbReference>
<keyword evidence="3" id="KW-0378">Hydrolase</keyword>
<dbReference type="PRINTS" id="PR00296">
    <property type="entry name" value="CYCLINKINASE"/>
</dbReference>
<dbReference type="InterPro" id="IPR036397">
    <property type="entry name" value="RNaseH_sf"/>
</dbReference>
<dbReference type="Gene3D" id="3.30.170.10">
    <property type="entry name" value="Cyclin-dependent kinase, regulatory subunit"/>
    <property type="match status" value="1"/>
</dbReference>
<dbReference type="GO" id="GO:0003676">
    <property type="term" value="F:nucleic acid binding"/>
    <property type="evidence" value="ECO:0007669"/>
    <property type="project" value="InterPro"/>
</dbReference>
<evidence type="ECO:0000313" key="8">
    <source>
        <dbReference type="EMBL" id="BAF36296.1"/>
    </source>
</evidence>
<comment type="similarity">
    <text evidence="1 5">Belongs to the CKS family.</text>
</comment>
<reference evidence="8" key="1">
    <citation type="journal article" date="2007" name="Sex. Plant Reprod.">
        <title>Physical size of the S locus region defined by genetic recombination and genome sequencing in Ipomoea trifida, Convolvulaceae.</title>
        <authorList>
            <person name="Rahman M.H."/>
            <person name="Tsuchiya T."/>
            <person name="Suwabe K."/>
            <person name="Kohori J."/>
            <person name="Tomita R.N."/>
            <person name="Kagaya Y."/>
            <person name="Kobayashi I."/>
            <person name="Kakeda K."/>
            <person name="Kowyama Y."/>
        </authorList>
    </citation>
    <scope>NUCLEOTIDE SEQUENCE</scope>
</reference>
<dbReference type="Pfam" id="PF13976">
    <property type="entry name" value="gag_pre-integrs"/>
    <property type="match status" value="1"/>
</dbReference>
<dbReference type="SUPFAM" id="SSF53098">
    <property type="entry name" value="Ribonuclease H-like"/>
    <property type="match status" value="1"/>
</dbReference>
<evidence type="ECO:0000259" key="7">
    <source>
        <dbReference type="PROSITE" id="PS50994"/>
    </source>
</evidence>
<dbReference type="InterPro" id="IPR043502">
    <property type="entry name" value="DNA/RNA_pol_sf"/>
</dbReference>
<dbReference type="InterPro" id="IPR013103">
    <property type="entry name" value="RVT_2"/>
</dbReference>
<keyword evidence="2 5" id="KW-0132">Cell division</keyword>
<comment type="function">
    <text evidence="5">Binds to the catalytic subunit of the cyclin dependent kinases and is essential for their biological function.</text>
</comment>
<dbReference type="PANTHER" id="PTHR11439:SF467">
    <property type="entry name" value="INTEGRASE CATALYTIC DOMAIN-CONTAINING PROTEIN"/>
    <property type="match status" value="1"/>
</dbReference>
<evidence type="ECO:0000256" key="2">
    <source>
        <dbReference type="ARBA" id="ARBA00022618"/>
    </source>
</evidence>
<dbReference type="Pfam" id="PF01111">
    <property type="entry name" value="CKS"/>
    <property type="match status" value="1"/>
</dbReference>
<sequence>MEHGPTLCLVDSATTHTIFTDRRFFRTLNKSSSNISTITNDEVQIVGSGRASIILPKGTELLIENALLYPQSKRTLLSFRDIRSNGFHIETKTKNNDEFLIMTQLISGKKREVEELASLSSGLYYTYIQPNNSCVALTMKLKNPHSFQLWHDRLGHPGQNMMGRIISNSAGHSLLRSHVLSPNMFTCVACAKGKYIVRPSRTKVGHESPIFLQRLQGDICGPISPPSGPFRYFMVLFDASTRWTHVSLLSTRNKAFAKFIAKIIELNAQFPDYPIKSIRMDNAGEFTSTAFNDYCMALGIKVEHPVPYVHTQNGLAESLIKRIKMIARPLLQKSGLPVSCWGHAVLHAAALIQIRPTAYHDYSPLQLLRGVEPNIFHLRVFGCAVYTPIPPTNRTSMGPQRKLGIYVGYESPSIIKYLEPMTGDQFTARYADCIFDEDHFPALGGDKSPYLTKCREISWDEKDLQYLDPRTSQTELEVQKIINLQNLANNLPDAFTDNRGVTRSHIPAVNAPSRVEVPKGSGMHTDTPHRQKRGRPVGAKDLNPRKTRIGKISQSLPKNFSRPEDGEPSESARALNKLNTGNAEHPDQNILGNDNDLVDINIETAINFVDTGETYNRDLIVVDDTFAYAVAHNIPHNNLDPEPKSITECQKRPDWLKWKEAIEAELNSLNKRKVFGPTVLTPKDVIPVGSKWVFVRKRNENNEVVRYKARLVAQGFTQRPGIDFEQTYSPVIDGISFRYLISLAVNMKLDMQLMDVVTAYLYGSLDADIYMKIPEGIQNPNTRGKDRNMYSIKLQRSLYGLKQSGRMWYNHLSEFLLKKGYVKNDICPCIFIKKSSNGFCIISVYVDDMNIIGTNKDIIEACSYLKAEFEMKDLGKTKFCLGLQIEHLPNGIFIHQANYVNKLLEKFYMDKSHPLSTPMVVRSLEADKDPFRPKEDNEDILGPEVPYLSAIGALLYLANCTRPDIAFSVNLLARFSASPTRRHWSGVKHIFRYLQGTKDLGLYFENNQDITLMGYSDAGYMSDPHNAKSQTGYVFLCGGTAISWRSVKQTLVATSSNHSEIIALYEASRECVWLRSLIQHIHSSCGTMSKVDSPTVLYEDNAACVAQMSSGYVKGGLTKHIAPKFFYPHELQKSGEILIEKVRSSENLADLFTKSLPTSTFEKFVYKIGMRRLGRLLSSGGAINAKKLSKCFVFVSFRVIAVEMGQIQYSEKYFDDTFEYRHVVLPPEVAKLLPKNRLLSENEWRAIGVQQSRGWVHYAIHRPEPHIMLFRRPLNYQQQQESQAQLNLIAK</sequence>
<dbReference type="Pfam" id="PF22936">
    <property type="entry name" value="Pol_BBD"/>
    <property type="match status" value="1"/>
</dbReference>
<dbReference type="InterPro" id="IPR012337">
    <property type="entry name" value="RNaseH-like_sf"/>
</dbReference>
<name>A0A8Z1_IPOTF</name>
<dbReference type="SMART" id="SM01084">
    <property type="entry name" value="CKS"/>
    <property type="match status" value="1"/>
</dbReference>
<dbReference type="PROSITE" id="PS50994">
    <property type="entry name" value="INTEGRASE"/>
    <property type="match status" value="1"/>
</dbReference>
<dbReference type="SUPFAM" id="SSF56672">
    <property type="entry name" value="DNA/RNA polymerases"/>
    <property type="match status" value="1"/>
</dbReference>
<keyword evidence="3" id="KW-0064">Aspartyl protease</keyword>
<evidence type="ECO:0000256" key="5">
    <source>
        <dbReference type="RuleBase" id="RU311113"/>
    </source>
</evidence>
<dbReference type="PROSITE" id="PS00944">
    <property type="entry name" value="CKS_1"/>
    <property type="match status" value="1"/>
</dbReference>
<accession>A0A8Z1</accession>
<feature type="region of interest" description="Disordered" evidence="6">
    <location>
        <begin position="510"/>
        <end position="572"/>
    </location>
</feature>
<dbReference type="FunFam" id="3.30.170.10:FF:000003">
    <property type="entry name" value="Cyclin-dependent kinases regulatory subunit"/>
    <property type="match status" value="1"/>
</dbReference>
<proteinExistence type="inferred from homology"/>
<dbReference type="SUPFAM" id="SSF55637">
    <property type="entry name" value="Cell cycle regulatory proteins"/>
    <property type="match status" value="1"/>
</dbReference>
<dbReference type="InterPro" id="IPR001584">
    <property type="entry name" value="Integrase_cat-core"/>
</dbReference>
<dbReference type="GO" id="GO:0015074">
    <property type="term" value="P:DNA integration"/>
    <property type="evidence" value="ECO:0007669"/>
    <property type="project" value="InterPro"/>
</dbReference>
<dbReference type="InterPro" id="IPR000789">
    <property type="entry name" value="Cyclin-dep_kinase_reg-sub"/>
</dbReference>
<feature type="domain" description="Integrase catalytic" evidence="7">
    <location>
        <begin position="205"/>
        <end position="372"/>
    </location>
</feature>
<keyword evidence="3" id="KW-0645">Protease</keyword>
<dbReference type="InterPro" id="IPR025724">
    <property type="entry name" value="GAG-pre-integrase_dom"/>
</dbReference>
<dbReference type="PANTHER" id="PTHR11439">
    <property type="entry name" value="GAG-POL-RELATED RETROTRANSPOSON"/>
    <property type="match status" value="1"/>
</dbReference>
<organism evidence="8">
    <name type="scientific">Ipomoea trifida</name>
    <name type="common">Morning glory</name>
    <dbReference type="NCBI Taxonomy" id="35884"/>
    <lineage>
        <taxon>Eukaryota</taxon>
        <taxon>Viridiplantae</taxon>
        <taxon>Streptophyta</taxon>
        <taxon>Embryophyta</taxon>
        <taxon>Tracheophyta</taxon>
        <taxon>Spermatophyta</taxon>
        <taxon>Magnoliopsida</taxon>
        <taxon>eudicotyledons</taxon>
        <taxon>Gunneridae</taxon>
        <taxon>Pentapetalae</taxon>
        <taxon>asterids</taxon>
        <taxon>lamiids</taxon>
        <taxon>Solanales</taxon>
        <taxon>Convolvulaceae</taxon>
        <taxon>Ipomoeeae</taxon>
        <taxon>Ipomoea</taxon>
    </lineage>
</organism>
<dbReference type="InterPro" id="IPR036858">
    <property type="entry name" value="Cyclin-dep_kinase_reg-sub_sf"/>
</dbReference>
<dbReference type="GO" id="GO:0016538">
    <property type="term" value="F:cyclin-dependent protein serine/threonine kinase regulator activity"/>
    <property type="evidence" value="ECO:0007669"/>
    <property type="project" value="InterPro"/>
</dbReference>
<dbReference type="Gene3D" id="3.30.420.10">
    <property type="entry name" value="Ribonuclease H-like superfamily/Ribonuclease H"/>
    <property type="match status" value="1"/>
</dbReference>
<dbReference type="Pfam" id="PF00665">
    <property type="entry name" value="rve"/>
    <property type="match status" value="1"/>
</dbReference>
<dbReference type="CDD" id="cd09272">
    <property type="entry name" value="RNase_HI_RT_Ty1"/>
    <property type="match status" value="1"/>
</dbReference>
<evidence type="ECO:0000256" key="4">
    <source>
        <dbReference type="ARBA" id="ARBA00023306"/>
    </source>
</evidence>
<keyword evidence="4 5" id="KW-0131">Cell cycle</keyword>
<dbReference type="EMBL" id="AB263748">
    <property type="protein sequence ID" value="BAF36296.1"/>
    <property type="molecule type" value="Genomic_DNA"/>
</dbReference>
<protein>
    <recommendedName>
        <fullName evidence="5">Cyclin-dependent kinases regulatory subunit</fullName>
    </recommendedName>
</protein>
<dbReference type="GO" id="GO:0005737">
    <property type="term" value="C:cytoplasm"/>
    <property type="evidence" value="ECO:0007669"/>
    <property type="project" value="UniProtKB-ARBA"/>
</dbReference>